<sequence>MANLGVVSANETESSSNSLNVTLQPNSYSKIDQDIDFSIEKGQNYVFHVSVLNTGNQPIDVSIFSSTGQATSDSIEYVSKMNHLLNENYSLTKYTSIFYNEMPLKEGVITLKPNESQIIDIKIKIPLDSNLIGEILGGINFSQVIGTQKNQDAVDIVQMYQKVITVRLKISPLAKEERVPLEYKNFSFSTSKNATNLIYMVYNQNPLVNYSDEGTYKLINPAGKLIADGDLAYKKTILTPCTKTEMSAKLLDGAELVSGTYQFITNIAGHEKINTFDYSDKDIHNFLEENKNEMSITVSSGVSKILVFLTLLFALIITYLIIKSIILKRKE</sequence>
<name>A0AAW9K2H5_CARML</name>
<dbReference type="EMBL" id="JAVBVO010000003">
    <property type="protein sequence ID" value="MDZ5758504.1"/>
    <property type="molecule type" value="Genomic_DNA"/>
</dbReference>
<evidence type="ECO:0000259" key="2">
    <source>
        <dbReference type="Pfam" id="PF06030"/>
    </source>
</evidence>
<protein>
    <submittedName>
        <fullName evidence="3">DUF916 domain-containing protein</fullName>
    </submittedName>
</protein>
<reference evidence="3" key="1">
    <citation type="submission" date="2023-08" db="EMBL/GenBank/DDBJ databases">
        <title>Genomic characterization of piscicolin 126 produced by Carnobacterium maltaromaticum CM22 strain isolated from salmon (Salmo salar).</title>
        <authorList>
            <person name="Gonzalez-Gragera E."/>
            <person name="Garcia-Lopez J.D."/>
            <person name="Teso-Perez C."/>
            <person name="Gimenez-Hernandez I."/>
            <person name="Peralta-Sanchez J.M."/>
            <person name="Valdivia E."/>
            <person name="Montalban-Lopez M."/>
            <person name="Martin-Platero A.M."/>
            <person name="Banos A."/>
            <person name="Martinez-Bueno M."/>
        </authorList>
    </citation>
    <scope>NUCLEOTIDE SEQUENCE</scope>
    <source>
        <strain evidence="3">CM22</strain>
    </source>
</reference>
<evidence type="ECO:0000313" key="4">
    <source>
        <dbReference type="Proteomes" id="UP001290462"/>
    </source>
</evidence>
<accession>A0AAW9K2H5</accession>
<dbReference type="Proteomes" id="UP001290462">
    <property type="component" value="Unassembled WGS sequence"/>
</dbReference>
<comment type="caution">
    <text evidence="3">The sequence shown here is derived from an EMBL/GenBank/DDBJ whole genome shotgun (WGS) entry which is preliminary data.</text>
</comment>
<dbReference type="InterPro" id="IPR010317">
    <property type="entry name" value="WxLIP_PGBD"/>
</dbReference>
<keyword evidence="1" id="KW-0812">Transmembrane</keyword>
<dbReference type="Pfam" id="PF06030">
    <property type="entry name" value="WxLIP_PGBD"/>
    <property type="match status" value="1"/>
</dbReference>
<keyword evidence="1" id="KW-0472">Membrane</keyword>
<gene>
    <name evidence="3" type="ORF">RAK27_07480</name>
</gene>
<dbReference type="AlphaFoldDB" id="A0AAW9K2H5"/>
<keyword evidence="1" id="KW-1133">Transmembrane helix</keyword>
<organism evidence="3 4">
    <name type="scientific">Carnobacterium maltaromaticum</name>
    <name type="common">Carnobacterium piscicola</name>
    <dbReference type="NCBI Taxonomy" id="2751"/>
    <lineage>
        <taxon>Bacteria</taxon>
        <taxon>Bacillati</taxon>
        <taxon>Bacillota</taxon>
        <taxon>Bacilli</taxon>
        <taxon>Lactobacillales</taxon>
        <taxon>Carnobacteriaceae</taxon>
        <taxon>Carnobacterium</taxon>
    </lineage>
</organism>
<feature type="domain" description="WxL Interacting Protein peptidoglycan binding" evidence="2">
    <location>
        <begin position="36"/>
        <end position="142"/>
    </location>
</feature>
<proteinExistence type="predicted"/>
<evidence type="ECO:0000256" key="1">
    <source>
        <dbReference type="SAM" id="Phobius"/>
    </source>
</evidence>
<feature type="transmembrane region" description="Helical" evidence="1">
    <location>
        <begin position="305"/>
        <end position="322"/>
    </location>
</feature>
<evidence type="ECO:0000313" key="3">
    <source>
        <dbReference type="EMBL" id="MDZ5758504.1"/>
    </source>
</evidence>